<gene>
    <name evidence="2" type="ORF">TRAPUB_6173</name>
</gene>
<dbReference type="Proteomes" id="UP000184267">
    <property type="component" value="Unassembled WGS sequence"/>
</dbReference>
<evidence type="ECO:0000313" key="3">
    <source>
        <dbReference type="Proteomes" id="UP000184267"/>
    </source>
</evidence>
<dbReference type="AlphaFoldDB" id="A0A1M2V6K8"/>
<feature type="compositionally biased region" description="Polar residues" evidence="1">
    <location>
        <begin position="228"/>
        <end position="238"/>
    </location>
</feature>
<feature type="compositionally biased region" description="Pro residues" evidence="1">
    <location>
        <begin position="262"/>
        <end position="284"/>
    </location>
</feature>
<accession>A0A1M2V6K8</accession>
<feature type="region of interest" description="Disordered" evidence="1">
    <location>
        <begin position="162"/>
        <end position="298"/>
    </location>
</feature>
<feature type="compositionally biased region" description="Polar residues" evidence="1">
    <location>
        <begin position="205"/>
        <end position="214"/>
    </location>
</feature>
<evidence type="ECO:0000256" key="1">
    <source>
        <dbReference type="SAM" id="MobiDB-lite"/>
    </source>
</evidence>
<dbReference type="OrthoDB" id="2590746at2759"/>
<feature type="compositionally biased region" description="Low complexity" evidence="1">
    <location>
        <begin position="77"/>
        <end position="102"/>
    </location>
</feature>
<feature type="region of interest" description="Disordered" evidence="1">
    <location>
        <begin position="305"/>
        <end position="324"/>
    </location>
</feature>
<feature type="compositionally biased region" description="Acidic residues" evidence="1">
    <location>
        <begin position="508"/>
        <end position="519"/>
    </location>
</feature>
<name>A0A1M2V6K8_TRAPU</name>
<keyword evidence="3" id="KW-1185">Reference proteome</keyword>
<feature type="compositionally biased region" description="Polar residues" evidence="1">
    <location>
        <begin position="28"/>
        <end position="37"/>
    </location>
</feature>
<evidence type="ECO:0000313" key="2">
    <source>
        <dbReference type="EMBL" id="OJT03238.1"/>
    </source>
</evidence>
<feature type="region of interest" description="Disordered" evidence="1">
    <location>
        <begin position="1"/>
        <end position="102"/>
    </location>
</feature>
<reference evidence="2 3" key="1">
    <citation type="submission" date="2016-10" db="EMBL/GenBank/DDBJ databases">
        <title>Genome sequence of the basidiomycete white-rot fungus Trametes pubescens.</title>
        <authorList>
            <person name="Makela M.R."/>
            <person name="Granchi Z."/>
            <person name="Peng M."/>
            <person name="De Vries R.P."/>
            <person name="Grigoriev I."/>
            <person name="Riley R."/>
            <person name="Hilden K."/>
        </authorList>
    </citation>
    <scope>NUCLEOTIDE SEQUENCE [LARGE SCALE GENOMIC DNA]</scope>
    <source>
        <strain evidence="2 3">FBCC735</strain>
    </source>
</reference>
<feature type="compositionally biased region" description="Basic and acidic residues" evidence="1">
    <location>
        <begin position="416"/>
        <end position="427"/>
    </location>
</feature>
<feature type="compositionally biased region" description="Basic and acidic residues" evidence="1">
    <location>
        <begin position="473"/>
        <end position="483"/>
    </location>
</feature>
<feature type="region of interest" description="Disordered" evidence="1">
    <location>
        <begin position="604"/>
        <end position="644"/>
    </location>
</feature>
<proteinExistence type="predicted"/>
<sequence length="699" mass="73682">MGADEHGAKKKKERTNESFIVVRPPPSKSNHPLNLQVQLVPPSNREVTRSSSGRRSRDSSVGPDDDGTSDVQLTRTSSNRSDVSMYSSYSSTSVSSVASSSTTSSGRRMIIPLYNLQAHNVLTNVIVDAGTDAKVAKFQKRGLEVIGLAVLEPVEVWGEGGNPVPLAGHSPNAPSSALPDEHFPRASVDAGHPHLTPEPPHTPTSSALSLTSDGTSEHHLTPAPVTPTPNSAATTPRNTPGARKFFGKLFKRRGDSPLSSPTFPPSPLPPISAQPPSPAQPTTPIPSASVDSSRASRRSSLLLNNSLSIPGHSPSVSLPEPPAASARDNVVLQPPVLGIQPTLSSPSNPPRGRPTKYVWVVRKWLKGTPESLLSGVKGKFNDARGATPHASAIESMVEVRFEWTRGKSGKKRRSSRRDTAEDGAERTRTKRHSLALSSAAQSQTSLHQQPPQVLVSDPPQGKKRVPSASAAEAHARRSIDSHRSTSPHASTTTASDEDHRKASPSIEDAGDESDPEDSETPWTCTLVVRRLSPSRLPPPGSPLPHAGATFSGAGSSTVRVKVAGVVPTPHHPKVVALLKVPFPLPDVEVEHMSVRKRIITPAGVARPATSSGEHSAHGNGGTGALNGRQPGSGMKNLFGGAKEHPGGGAGAGAYPEGLMLTAEEIKDIVSSTGLWLVVREGFGGVGRDRRKGDGWRLRG</sequence>
<protein>
    <submittedName>
        <fullName evidence="2">Uncharacterized protein</fullName>
    </submittedName>
</protein>
<comment type="caution">
    <text evidence="2">The sequence shown here is derived from an EMBL/GenBank/DDBJ whole genome shotgun (WGS) entry which is preliminary data.</text>
</comment>
<dbReference type="EMBL" id="MNAD01001623">
    <property type="protein sequence ID" value="OJT03238.1"/>
    <property type="molecule type" value="Genomic_DNA"/>
</dbReference>
<feature type="region of interest" description="Disordered" evidence="1">
    <location>
        <begin position="404"/>
        <end position="520"/>
    </location>
</feature>
<feature type="compositionally biased region" description="Low complexity" evidence="1">
    <location>
        <begin position="484"/>
        <end position="494"/>
    </location>
</feature>
<feature type="compositionally biased region" description="Low complexity" evidence="1">
    <location>
        <begin position="434"/>
        <end position="449"/>
    </location>
</feature>
<dbReference type="OMA" id="HESFIVV"/>
<feature type="compositionally biased region" description="Low complexity" evidence="1">
    <location>
        <begin position="285"/>
        <end position="298"/>
    </location>
</feature>
<organism evidence="2 3">
    <name type="scientific">Trametes pubescens</name>
    <name type="common">White-rot fungus</name>
    <dbReference type="NCBI Taxonomy" id="154538"/>
    <lineage>
        <taxon>Eukaryota</taxon>
        <taxon>Fungi</taxon>
        <taxon>Dikarya</taxon>
        <taxon>Basidiomycota</taxon>
        <taxon>Agaricomycotina</taxon>
        <taxon>Agaricomycetes</taxon>
        <taxon>Polyporales</taxon>
        <taxon>Polyporaceae</taxon>
        <taxon>Trametes</taxon>
    </lineage>
</organism>